<dbReference type="SUPFAM" id="SSF52821">
    <property type="entry name" value="Rhodanese/Cell cycle control phosphatase"/>
    <property type="match status" value="1"/>
</dbReference>
<sequence>MIYTLNGAAQVMRLLHREKISHPCTSQHRYTVTVECYAKQESQKSGGGEHSGDDEFRTFLKTLAAQNNMKVAVEECRSSSAPDAEQDYDDTWDEVMEELEDPWMMFPSAPETDLDSVEAQGSGRSETNLGATSPVIGQADAVTIASSSTYSSPAVRITEEQMLQFVRQVKEDASTSSSVMVDRGAWEGTERDEWIASSRVVLLDVRERKDYTSSSRGIPGVLNIPVNELTGSIATALRTKTVVVFDSGDMRSLQACIRLSRVHKVEQVFLYEEQRKGTEAQ</sequence>
<proteinExistence type="predicted"/>
<name>A0A250X4F9_9CHLO</name>
<dbReference type="OrthoDB" id="566238at2759"/>
<gene>
    <name evidence="2" type="ORF">CEUSTIGMA_g5410.t1</name>
</gene>
<protein>
    <recommendedName>
        <fullName evidence="1">Rhodanese domain-containing protein</fullName>
    </recommendedName>
</protein>
<evidence type="ECO:0000313" key="2">
    <source>
        <dbReference type="EMBL" id="GAX77968.1"/>
    </source>
</evidence>
<dbReference type="AlphaFoldDB" id="A0A250X4F9"/>
<dbReference type="InterPro" id="IPR036873">
    <property type="entry name" value="Rhodanese-like_dom_sf"/>
</dbReference>
<dbReference type="Pfam" id="PF00581">
    <property type="entry name" value="Rhodanese"/>
    <property type="match status" value="1"/>
</dbReference>
<dbReference type="EMBL" id="BEGY01000028">
    <property type="protein sequence ID" value="GAX77968.1"/>
    <property type="molecule type" value="Genomic_DNA"/>
</dbReference>
<dbReference type="CDD" id="cd00158">
    <property type="entry name" value="RHOD"/>
    <property type="match status" value="1"/>
</dbReference>
<dbReference type="InterPro" id="IPR001763">
    <property type="entry name" value="Rhodanese-like_dom"/>
</dbReference>
<dbReference type="Gene3D" id="3.40.250.10">
    <property type="entry name" value="Rhodanese-like domain"/>
    <property type="match status" value="1"/>
</dbReference>
<reference evidence="2 3" key="1">
    <citation type="submission" date="2017-08" db="EMBL/GenBank/DDBJ databases">
        <title>Acidophilic green algal genome provides insights into adaptation to an acidic environment.</title>
        <authorList>
            <person name="Hirooka S."/>
            <person name="Hirose Y."/>
            <person name="Kanesaki Y."/>
            <person name="Higuchi S."/>
            <person name="Fujiwara T."/>
            <person name="Onuma R."/>
            <person name="Era A."/>
            <person name="Ohbayashi R."/>
            <person name="Uzuka A."/>
            <person name="Nozaki H."/>
            <person name="Yoshikawa H."/>
            <person name="Miyagishima S.Y."/>
        </authorList>
    </citation>
    <scope>NUCLEOTIDE SEQUENCE [LARGE SCALE GENOMIC DNA]</scope>
    <source>
        <strain evidence="2 3">NIES-2499</strain>
    </source>
</reference>
<accession>A0A250X4F9</accession>
<evidence type="ECO:0000313" key="3">
    <source>
        <dbReference type="Proteomes" id="UP000232323"/>
    </source>
</evidence>
<dbReference type="Proteomes" id="UP000232323">
    <property type="component" value="Unassembled WGS sequence"/>
</dbReference>
<feature type="domain" description="Rhodanese" evidence="1">
    <location>
        <begin position="196"/>
        <end position="274"/>
    </location>
</feature>
<keyword evidence="3" id="KW-1185">Reference proteome</keyword>
<evidence type="ECO:0000259" key="1">
    <source>
        <dbReference type="PROSITE" id="PS50206"/>
    </source>
</evidence>
<comment type="caution">
    <text evidence="2">The sequence shown here is derived from an EMBL/GenBank/DDBJ whole genome shotgun (WGS) entry which is preliminary data.</text>
</comment>
<organism evidence="2 3">
    <name type="scientific">Chlamydomonas eustigma</name>
    <dbReference type="NCBI Taxonomy" id="1157962"/>
    <lineage>
        <taxon>Eukaryota</taxon>
        <taxon>Viridiplantae</taxon>
        <taxon>Chlorophyta</taxon>
        <taxon>core chlorophytes</taxon>
        <taxon>Chlorophyceae</taxon>
        <taxon>CS clade</taxon>
        <taxon>Chlamydomonadales</taxon>
        <taxon>Chlamydomonadaceae</taxon>
        <taxon>Chlamydomonas</taxon>
    </lineage>
</organism>
<dbReference type="PROSITE" id="PS50206">
    <property type="entry name" value="RHODANESE_3"/>
    <property type="match status" value="1"/>
</dbReference>